<evidence type="ECO:0000256" key="9">
    <source>
        <dbReference type="PROSITE-ProRule" id="PRU10141"/>
    </source>
</evidence>
<name>A0AAN9YK35_9PEZI</name>
<evidence type="ECO:0000256" key="6">
    <source>
        <dbReference type="ARBA" id="ARBA00022840"/>
    </source>
</evidence>
<dbReference type="Proteomes" id="UP001320245">
    <property type="component" value="Unassembled WGS sequence"/>
</dbReference>
<keyword evidence="2" id="KW-0723">Serine/threonine-protein kinase</keyword>
<dbReference type="InterPro" id="IPR000719">
    <property type="entry name" value="Prot_kinase_dom"/>
</dbReference>
<dbReference type="CDD" id="cd14008">
    <property type="entry name" value="STKc_LKB1_CaMKK"/>
    <property type="match status" value="1"/>
</dbReference>
<feature type="compositionally biased region" description="Low complexity" evidence="10">
    <location>
        <begin position="311"/>
        <end position="327"/>
    </location>
</feature>
<dbReference type="SMART" id="SM00220">
    <property type="entry name" value="S_TKc"/>
    <property type="match status" value="1"/>
</dbReference>
<evidence type="ECO:0000313" key="12">
    <source>
        <dbReference type="EMBL" id="KAK7746946.1"/>
    </source>
</evidence>
<organism evidence="12 13">
    <name type="scientific">Cytospora paraplurivora</name>
    <dbReference type="NCBI Taxonomy" id="2898453"/>
    <lineage>
        <taxon>Eukaryota</taxon>
        <taxon>Fungi</taxon>
        <taxon>Dikarya</taxon>
        <taxon>Ascomycota</taxon>
        <taxon>Pezizomycotina</taxon>
        <taxon>Sordariomycetes</taxon>
        <taxon>Sordariomycetidae</taxon>
        <taxon>Diaporthales</taxon>
        <taxon>Cytosporaceae</taxon>
        <taxon>Cytospora</taxon>
    </lineage>
</organism>
<feature type="region of interest" description="Disordered" evidence="10">
    <location>
        <begin position="1173"/>
        <end position="1260"/>
    </location>
</feature>
<dbReference type="Gene3D" id="1.10.510.10">
    <property type="entry name" value="Transferase(Phosphotransferase) domain 1"/>
    <property type="match status" value="1"/>
</dbReference>
<evidence type="ECO:0000256" key="4">
    <source>
        <dbReference type="ARBA" id="ARBA00022741"/>
    </source>
</evidence>
<feature type="region of interest" description="Disordered" evidence="10">
    <location>
        <begin position="681"/>
        <end position="720"/>
    </location>
</feature>
<dbReference type="PROSITE" id="PS50011">
    <property type="entry name" value="PROTEIN_KINASE_DOM"/>
    <property type="match status" value="1"/>
</dbReference>
<feature type="compositionally biased region" description="Acidic residues" evidence="10">
    <location>
        <begin position="1200"/>
        <end position="1209"/>
    </location>
</feature>
<reference evidence="12 13" key="1">
    <citation type="journal article" date="2023" name="PLoS ONE">
        <title>Cytospora paraplurivora sp. nov. isolated from orchards with fruit tree decline syndrome in Ontario, Canada.</title>
        <authorList>
            <person name="Ilyukhin E."/>
            <person name="Nguyen H.D.T."/>
            <person name="Castle A.J."/>
            <person name="Ellouze W."/>
        </authorList>
    </citation>
    <scope>NUCLEOTIDE SEQUENCE [LARGE SCALE GENOMIC DNA]</scope>
    <source>
        <strain evidence="12 13">FDS-564</strain>
    </source>
</reference>
<comment type="catalytic activity">
    <reaction evidence="8">
        <text>L-seryl-[protein] + ATP = O-phospho-L-seryl-[protein] + ADP + H(+)</text>
        <dbReference type="Rhea" id="RHEA:17989"/>
        <dbReference type="Rhea" id="RHEA-COMP:9863"/>
        <dbReference type="Rhea" id="RHEA-COMP:11604"/>
        <dbReference type="ChEBI" id="CHEBI:15378"/>
        <dbReference type="ChEBI" id="CHEBI:29999"/>
        <dbReference type="ChEBI" id="CHEBI:30616"/>
        <dbReference type="ChEBI" id="CHEBI:83421"/>
        <dbReference type="ChEBI" id="CHEBI:456216"/>
        <dbReference type="EC" id="2.7.11.1"/>
    </reaction>
</comment>
<dbReference type="AlphaFoldDB" id="A0AAN9YK35"/>
<proteinExistence type="predicted"/>
<dbReference type="EC" id="2.7.11.1" evidence="1"/>
<dbReference type="PANTHER" id="PTHR43895">
    <property type="entry name" value="CALCIUM/CALMODULIN-DEPENDENT PROTEIN KINASE KINASE-RELATED"/>
    <property type="match status" value="1"/>
</dbReference>
<dbReference type="Gene3D" id="3.30.200.20">
    <property type="entry name" value="Phosphorylase Kinase, domain 1"/>
    <property type="match status" value="1"/>
</dbReference>
<comment type="catalytic activity">
    <reaction evidence="7">
        <text>L-threonyl-[protein] + ATP = O-phospho-L-threonyl-[protein] + ADP + H(+)</text>
        <dbReference type="Rhea" id="RHEA:46608"/>
        <dbReference type="Rhea" id="RHEA-COMP:11060"/>
        <dbReference type="Rhea" id="RHEA-COMP:11605"/>
        <dbReference type="ChEBI" id="CHEBI:15378"/>
        <dbReference type="ChEBI" id="CHEBI:30013"/>
        <dbReference type="ChEBI" id="CHEBI:30616"/>
        <dbReference type="ChEBI" id="CHEBI:61977"/>
        <dbReference type="ChEBI" id="CHEBI:456216"/>
        <dbReference type="EC" id="2.7.11.1"/>
    </reaction>
</comment>
<dbReference type="PROSITE" id="PS00108">
    <property type="entry name" value="PROTEIN_KINASE_ST"/>
    <property type="match status" value="1"/>
</dbReference>
<sequence length="1260" mass="140532">MALTAHITFRAYDDHDHDEAMDQHPHNILFTQQPFAQTHASSRTASSTPVSPGLFTPASLRAIMSLPPPQSASEGTTPTAAHSPFLHPLQTHRVRETHVANVDRDFTTGRKIINHYEVIEEIGRGVHGKVKLARDLDNGQNVAIKIVPRFSRKRRLGRITQNVSPYEKTKREIAILKKIRHPNVVALLEVIDDPDYKKIYLCLEHVECGEIVWRKKGLPHICSFERRRVEREMRGEKLTDEEEHYLLELERRFNIKEMKRAHLAEKNGSSNDHWSLEFGQDDSDNRSRLYDSDGTDVAVGSFKSDFSGAQRSMPPSRAPSRPQSIRSVSAAAEIGSLSSNEDDLETPIPFQPPNALGAFDSTMYGAYDDMSFRERTPSMADSIISHMSSIDFNSQVHDPFADDFSYVPCFTINEARNVFRDVVLGLEYLHYQGIVHRDIKPANLLCTKDHRVKISDFGVSYFGRPMRDGEPDDTVSESEAQDFDDEVELSKTVGTPAFFAPELCYTDLDSGPPPKVTEQIDVWSLGVTLYCMIFARIPFLAEDEFQMFRKIATENVYIPTRRLRPVDPSTSPKTSSLYNRVNSAPYRDDHQLIYEDIDESLRNLLEQMLIKDPRQRITLQQVKAHPWVLCNLPNYMGWIDETDPRRTMEGRKIELTDKEVDDAVVPLTLLERARSTLKKTFGKLTQSRSTERTEGPSRRRATSSAASSVGETPVHTPIIPHLRDLRRKSIRSDADYFATAREHQHSEHPLTYSVTASPDESPIREEPAPTQPAAVGGDPSHQVLEVATDFNGRDSITDRQTPTQTQTQAQLDFSRHRHSQSISNAILSLQKLRAETRTAPTTPAVDGPADDFGLLRKGRDMSPSDDSSRAQSADRALVFSSPDKRADAKVALSSLTAAGNVEQPRKLSQMRSLDLRKASDENPISSPPFFPQAFDSYQYGQQTQHKSDPMMDKFRTVVKTEERPMTAHRIHDIPEGRTPPPRIYGSTPESFARARETMRRRDRLAYEEQLRRQEQEQGQLQPPAEINAAQVPLPDSPDDEAPTKSRAPSREATCCTAFSSNYGSGEAINTPWTSPSVVTSPVSYSASASQKDFAEQDSQQILAFQSDPSLPALLSGASSVSADPEGEFLGVPGNPGATNRGTLLETTDSVTPPALAKEPVTGFPLEAPEFEDASGAVRIGDQEFASIRRSTPTPLPRSVDDDDDSDSDEGILIMGHRSRKSNATRGSPSSLGKALKTRRRNTNASVGSTDTAKKLFTPGE</sequence>
<protein>
    <recommendedName>
        <fullName evidence="1">non-specific serine/threonine protein kinase</fullName>
        <ecNumber evidence="1">2.7.11.1</ecNumber>
    </recommendedName>
</protein>
<dbReference type="GO" id="GO:0005524">
    <property type="term" value="F:ATP binding"/>
    <property type="evidence" value="ECO:0007669"/>
    <property type="project" value="UniProtKB-UniRule"/>
</dbReference>
<feature type="compositionally biased region" description="Basic and acidic residues" evidence="10">
    <location>
        <begin position="965"/>
        <end position="975"/>
    </location>
</feature>
<evidence type="ECO:0000313" key="13">
    <source>
        <dbReference type="Proteomes" id="UP001320245"/>
    </source>
</evidence>
<comment type="caution">
    <text evidence="12">The sequence shown here is derived from an EMBL/GenBank/DDBJ whole genome shotgun (WGS) entry which is preliminary data.</text>
</comment>
<feature type="region of interest" description="Disordered" evidence="10">
    <location>
        <begin position="1029"/>
        <end position="1052"/>
    </location>
</feature>
<dbReference type="GO" id="GO:0042149">
    <property type="term" value="P:cellular response to glucose starvation"/>
    <property type="evidence" value="ECO:0007669"/>
    <property type="project" value="UniProtKB-ARBA"/>
</dbReference>
<evidence type="ECO:0000259" key="11">
    <source>
        <dbReference type="PROSITE" id="PS50011"/>
    </source>
</evidence>
<evidence type="ECO:0000256" key="7">
    <source>
        <dbReference type="ARBA" id="ARBA00047899"/>
    </source>
</evidence>
<feature type="region of interest" description="Disordered" evidence="10">
    <location>
        <begin position="740"/>
        <end position="779"/>
    </location>
</feature>
<keyword evidence="3" id="KW-0808">Transferase</keyword>
<dbReference type="PROSITE" id="PS00107">
    <property type="entry name" value="PROTEIN_KINASE_ATP"/>
    <property type="match status" value="1"/>
</dbReference>
<dbReference type="InterPro" id="IPR017441">
    <property type="entry name" value="Protein_kinase_ATP_BS"/>
</dbReference>
<gene>
    <name evidence="12" type="ORF">SLS53_002134</name>
</gene>
<dbReference type="FunFam" id="1.10.510.10:FF:000614">
    <property type="entry name" value="Serine/threonine protein kinase, putative"/>
    <property type="match status" value="1"/>
</dbReference>
<dbReference type="InterPro" id="IPR011009">
    <property type="entry name" value="Kinase-like_dom_sf"/>
</dbReference>
<keyword evidence="13" id="KW-1185">Reference proteome</keyword>
<feature type="region of interest" description="Disordered" evidence="10">
    <location>
        <begin position="793"/>
        <end position="818"/>
    </location>
</feature>
<evidence type="ECO:0000256" key="3">
    <source>
        <dbReference type="ARBA" id="ARBA00022679"/>
    </source>
</evidence>
<feature type="compositionally biased region" description="Basic and acidic residues" evidence="10">
    <location>
        <begin position="853"/>
        <end position="868"/>
    </location>
</feature>
<keyword evidence="4 9" id="KW-0547">Nucleotide-binding</keyword>
<feature type="region of interest" description="Disordered" evidence="10">
    <location>
        <begin position="304"/>
        <end position="327"/>
    </location>
</feature>
<evidence type="ECO:0000256" key="10">
    <source>
        <dbReference type="SAM" id="MobiDB-lite"/>
    </source>
</evidence>
<evidence type="ECO:0000256" key="1">
    <source>
        <dbReference type="ARBA" id="ARBA00012513"/>
    </source>
</evidence>
<dbReference type="FunFam" id="3.30.200.20:FF:000206">
    <property type="entry name" value="Serine/threonine-protein kinase Ssp1"/>
    <property type="match status" value="1"/>
</dbReference>
<accession>A0AAN9YK35</accession>
<dbReference type="Pfam" id="PF00069">
    <property type="entry name" value="Pkinase"/>
    <property type="match status" value="2"/>
</dbReference>
<feature type="domain" description="Protein kinase" evidence="11">
    <location>
        <begin position="116"/>
        <end position="628"/>
    </location>
</feature>
<evidence type="ECO:0000256" key="2">
    <source>
        <dbReference type="ARBA" id="ARBA00022527"/>
    </source>
</evidence>
<feature type="binding site" evidence="9">
    <location>
        <position position="145"/>
    </location>
    <ligand>
        <name>ATP</name>
        <dbReference type="ChEBI" id="CHEBI:30616"/>
    </ligand>
</feature>
<keyword evidence="5" id="KW-0418">Kinase</keyword>
<evidence type="ECO:0000256" key="8">
    <source>
        <dbReference type="ARBA" id="ARBA00048679"/>
    </source>
</evidence>
<keyword evidence="6 9" id="KW-0067">ATP-binding</keyword>
<dbReference type="GO" id="GO:0001558">
    <property type="term" value="P:regulation of cell growth"/>
    <property type="evidence" value="ECO:0007669"/>
    <property type="project" value="UniProtKB-ARBA"/>
</dbReference>
<dbReference type="GO" id="GO:0004674">
    <property type="term" value="F:protein serine/threonine kinase activity"/>
    <property type="evidence" value="ECO:0007669"/>
    <property type="project" value="UniProtKB-KW"/>
</dbReference>
<dbReference type="PANTHER" id="PTHR43895:SF152">
    <property type="entry name" value="SERINE_THREONINE-PROTEIN KINASE TOS3"/>
    <property type="match status" value="1"/>
</dbReference>
<dbReference type="SUPFAM" id="SSF56112">
    <property type="entry name" value="Protein kinase-like (PK-like)"/>
    <property type="match status" value="1"/>
</dbReference>
<feature type="region of interest" description="Disordered" evidence="10">
    <location>
        <begin position="965"/>
        <end position="999"/>
    </location>
</feature>
<feature type="region of interest" description="Disordered" evidence="10">
    <location>
        <begin position="838"/>
        <end position="880"/>
    </location>
</feature>
<dbReference type="EMBL" id="JAJSPL020000005">
    <property type="protein sequence ID" value="KAK7746946.1"/>
    <property type="molecule type" value="Genomic_DNA"/>
</dbReference>
<dbReference type="GO" id="GO:0007165">
    <property type="term" value="P:signal transduction"/>
    <property type="evidence" value="ECO:0007669"/>
    <property type="project" value="TreeGrafter"/>
</dbReference>
<dbReference type="InterPro" id="IPR008271">
    <property type="entry name" value="Ser/Thr_kinase_AS"/>
</dbReference>
<feature type="compositionally biased region" description="Low complexity" evidence="10">
    <location>
        <begin position="798"/>
        <end position="810"/>
    </location>
</feature>
<evidence type="ECO:0000256" key="5">
    <source>
        <dbReference type="ARBA" id="ARBA00022777"/>
    </source>
</evidence>